<feature type="region of interest" description="Disordered" evidence="5">
    <location>
        <begin position="884"/>
        <end position="943"/>
    </location>
</feature>
<dbReference type="InterPro" id="IPR038286">
    <property type="entry name" value="IPK_sf"/>
</dbReference>
<dbReference type="PANTHER" id="PTHR12400">
    <property type="entry name" value="INOSITOL POLYPHOSPHATE KINASE"/>
    <property type="match status" value="1"/>
</dbReference>
<reference evidence="6 7" key="1">
    <citation type="journal article" date="2024" name="J. Plant Pathol.">
        <title>Sequence and assembly of the genome of Seiridium unicorne, isolate CBS 538.82, causal agent of cypress canker disease.</title>
        <authorList>
            <person name="Scali E."/>
            <person name="Rocca G.D."/>
            <person name="Danti R."/>
            <person name="Garbelotto M."/>
            <person name="Barberini S."/>
            <person name="Baroncelli R."/>
            <person name="Emiliani G."/>
        </authorList>
    </citation>
    <scope>NUCLEOTIDE SEQUENCE [LARGE SCALE GENOMIC DNA]</scope>
    <source>
        <strain evidence="6 7">BM-138-508</strain>
    </source>
</reference>
<feature type="compositionally biased region" description="Basic and acidic residues" evidence="5">
    <location>
        <begin position="397"/>
        <end position="429"/>
    </location>
</feature>
<feature type="compositionally biased region" description="Low complexity" evidence="5">
    <location>
        <begin position="1"/>
        <end position="26"/>
    </location>
</feature>
<feature type="region of interest" description="Disordered" evidence="5">
    <location>
        <begin position="557"/>
        <end position="615"/>
    </location>
</feature>
<feature type="compositionally biased region" description="Polar residues" evidence="5">
    <location>
        <begin position="300"/>
        <end position="332"/>
    </location>
</feature>
<feature type="compositionally biased region" description="Basic residues" evidence="5">
    <location>
        <begin position="891"/>
        <end position="903"/>
    </location>
</feature>
<feature type="compositionally biased region" description="Basic and acidic residues" evidence="5">
    <location>
        <begin position="1004"/>
        <end position="1031"/>
    </location>
</feature>
<comment type="caution">
    <text evidence="6">The sequence shown here is derived from an EMBL/GenBank/DDBJ whole genome shotgun (WGS) entry which is preliminary data.</text>
</comment>
<dbReference type="Pfam" id="PF03770">
    <property type="entry name" value="IPK"/>
    <property type="match status" value="1"/>
</dbReference>
<dbReference type="EC" id="2.7.-.-" evidence="4"/>
<sequence length="1361" mass="148820">MSSPSSKLENAASAASLSTALSGLASQTQRPETGTEPAPAPPANQDATSPVVLHEGVNVDVDVGADADAATGTTNDAIASPLVIDSVEDSVPVPLSLPAHPAAHVSPSVVPGTPDTNHASTTPTLPSAADQGSNKKSRPPITTLRSSGPSLLSQALASARGILPTSPSAAQSDPRRPEQKPAHSFGGTPAHALKAPLGLRAGQLGNDAQDEIASQGDGAPLMPRVHSHDEVTSASTTTAPLSSSPIAVVNAGVTLPSHLEMPGRTIDRAAPNGHPDMLIGTKERPRSLERTAREIRTHQLEANGSASANVGDTSLSPGDTAVEQNIPTSANENGDPRVQYRTWRAERTLSLGPEKAWSIGKGDLAGAEPGQVEKSIAEALAGVEPTRSRKASHSLRFFKEGLPNEKGKRKEPKRKDDLNTHAEPREDAQKQASETPQPASPSPRCIQDIIGLTTDLVYPSAGSAVESPVEENQITDYFGLRPQPKDQDRSRQLSPIAEQRNGKPHDHEATENSAAVVGNEARRESGSETVIADTPEEGDDSGEEKISSAFFVPHQEAPPLIKPENNSGRPIPVHRQSVAKDASPWLVKADEPEVEDGNLARDPRGQSDEQDQGIVSRDGDDFAIEEDALPLEKSHTVPGRLSRPVSEYYDDHVHEHQFAPKRPLEAIELIPYKHQVGGHTTLWRFSKRAVCKQLNNSENKFYENIERYHRDLLPFLPRYIGVLNVTFQKQPRRRSTIKKEEGSTSEQKPMIQDIETNGHDTTSRLDLPENLGEPQNGGKEHRRIISQSMQSTQIPIPTVTFVDNQHILPRSLLQPTSGDVPQRGRSASVAVLQDMVDPDKDENPAEPGSLSKRPSLETRHANSWGATTVNKRLRNEVFNDAFLQRPIPVQKHQKPASHSRTIPRRAVQGQAARPSTADPDLQPSRTETRGLMKGPHGPSPLRASPQLLQLQSDLGQDEKSLKVEGADEVKDVTGTSAPEPDTLAEHFPPHQRRKRRYSGTNLRRRPEDFSGSRGDLKYFENVDEAGYKGDVESPLSPSNTSTLTGPSQTPTDVNQAPPTEIVLPQSAYSSAVPSELPSPAVEFKKFPRPVNPKEAQTQQESIKFFLLLEDLTAGMKHPCIMDLKMGTRQYGVDANTKKRDSQRRKCAGTTSKSLGVRVCGLQTWDAKEQKYIFKDKYYGRDIRAGKEFQDALRLFLSNGVDDSSVLRHIPTILQKLNQLEQTVRRLRGYRFYAASLLMFYDEDTTGNEYDTVIEDSTTDFPTDTEDAPGARRHRKREIDFKIADFANSVTPNDVGKDKPCPPKYPNEPDRGFLRGLCSLKKYFLRIQKEVREELGLVSHYRQGRCQEGVDEVEGSYDSASD</sequence>
<feature type="region of interest" description="Disordered" evidence="5">
    <location>
        <begin position="835"/>
        <end position="867"/>
    </location>
</feature>
<feature type="region of interest" description="Disordered" evidence="5">
    <location>
        <begin position="164"/>
        <end position="192"/>
    </location>
</feature>
<dbReference type="InterPro" id="IPR005522">
    <property type="entry name" value="IPK"/>
</dbReference>
<evidence type="ECO:0000313" key="7">
    <source>
        <dbReference type="Proteomes" id="UP001408356"/>
    </source>
</evidence>
<keyword evidence="3 4" id="KW-0418">Kinase</keyword>
<accession>A0ABR2VHL4</accession>
<dbReference type="Gene3D" id="3.30.470.160">
    <property type="entry name" value="Inositol polyphosphate kinase"/>
    <property type="match status" value="1"/>
</dbReference>
<feature type="region of interest" description="Disordered" evidence="5">
    <location>
        <begin position="383"/>
        <end position="445"/>
    </location>
</feature>
<feature type="region of interest" description="Disordered" evidence="5">
    <location>
        <begin position="730"/>
        <end position="781"/>
    </location>
</feature>
<comment type="similarity">
    <text evidence="1 4">Belongs to the inositol phosphokinase (IPK) family.</text>
</comment>
<keyword evidence="2 4" id="KW-0808">Transferase</keyword>
<evidence type="ECO:0000313" key="6">
    <source>
        <dbReference type="EMBL" id="KAK9426372.1"/>
    </source>
</evidence>
<feature type="compositionally biased region" description="Low complexity" evidence="5">
    <location>
        <begin position="1033"/>
        <end position="1047"/>
    </location>
</feature>
<feature type="compositionally biased region" description="Polar residues" evidence="5">
    <location>
        <begin position="1048"/>
        <end position="1057"/>
    </location>
</feature>
<feature type="region of interest" description="Disordered" evidence="5">
    <location>
        <begin position="960"/>
        <end position="1057"/>
    </location>
</feature>
<evidence type="ECO:0000256" key="3">
    <source>
        <dbReference type="ARBA" id="ARBA00022777"/>
    </source>
</evidence>
<evidence type="ECO:0000256" key="5">
    <source>
        <dbReference type="SAM" id="MobiDB-lite"/>
    </source>
</evidence>
<dbReference type="EMBL" id="JARVKF010000002">
    <property type="protein sequence ID" value="KAK9426372.1"/>
    <property type="molecule type" value="Genomic_DNA"/>
</dbReference>
<dbReference type="SUPFAM" id="SSF56104">
    <property type="entry name" value="SAICAR synthase-like"/>
    <property type="match status" value="1"/>
</dbReference>
<feature type="compositionally biased region" description="Polar residues" evidence="5">
    <location>
        <begin position="114"/>
        <end position="134"/>
    </location>
</feature>
<keyword evidence="7" id="KW-1185">Reference proteome</keyword>
<proteinExistence type="inferred from homology"/>
<gene>
    <name evidence="6" type="ORF">SUNI508_02813</name>
</gene>
<evidence type="ECO:0000256" key="2">
    <source>
        <dbReference type="ARBA" id="ARBA00022679"/>
    </source>
</evidence>
<feature type="compositionally biased region" description="Basic and acidic residues" evidence="5">
    <location>
        <begin position="960"/>
        <end position="971"/>
    </location>
</feature>
<feature type="region of interest" description="Disordered" evidence="5">
    <location>
        <begin position="1"/>
        <end position="59"/>
    </location>
</feature>
<feature type="region of interest" description="Disordered" evidence="5">
    <location>
        <begin position="475"/>
        <end position="544"/>
    </location>
</feature>
<feature type="region of interest" description="Disordered" evidence="5">
    <location>
        <begin position="300"/>
        <end position="335"/>
    </location>
</feature>
<evidence type="ECO:0000256" key="4">
    <source>
        <dbReference type="RuleBase" id="RU363090"/>
    </source>
</evidence>
<evidence type="ECO:0000256" key="1">
    <source>
        <dbReference type="ARBA" id="ARBA00007374"/>
    </source>
</evidence>
<dbReference type="PANTHER" id="PTHR12400:SF21">
    <property type="entry name" value="KINASE"/>
    <property type="match status" value="1"/>
</dbReference>
<protein>
    <recommendedName>
        <fullName evidence="4">Kinase</fullName>
        <ecNumber evidence="4">2.7.-.-</ecNumber>
    </recommendedName>
</protein>
<organism evidence="6 7">
    <name type="scientific">Seiridium unicorne</name>
    <dbReference type="NCBI Taxonomy" id="138068"/>
    <lineage>
        <taxon>Eukaryota</taxon>
        <taxon>Fungi</taxon>
        <taxon>Dikarya</taxon>
        <taxon>Ascomycota</taxon>
        <taxon>Pezizomycotina</taxon>
        <taxon>Sordariomycetes</taxon>
        <taxon>Xylariomycetidae</taxon>
        <taxon>Amphisphaeriales</taxon>
        <taxon>Sporocadaceae</taxon>
        <taxon>Seiridium</taxon>
    </lineage>
</organism>
<dbReference type="Proteomes" id="UP001408356">
    <property type="component" value="Unassembled WGS sequence"/>
</dbReference>
<feature type="compositionally biased region" description="Basic and acidic residues" evidence="5">
    <location>
        <begin position="598"/>
        <end position="607"/>
    </location>
</feature>
<name>A0ABR2VHL4_9PEZI</name>
<feature type="compositionally biased region" description="Basic and acidic residues" evidence="5">
    <location>
        <begin position="756"/>
        <end position="767"/>
    </location>
</feature>
<feature type="compositionally biased region" description="Basic and acidic residues" evidence="5">
    <location>
        <begin position="500"/>
        <end position="510"/>
    </location>
</feature>
<feature type="region of interest" description="Disordered" evidence="5">
    <location>
        <begin position="104"/>
        <end position="148"/>
    </location>
</feature>